<feature type="domain" description="OmpR/PhoB-type" evidence="4">
    <location>
        <begin position="11"/>
        <end position="116"/>
    </location>
</feature>
<dbReference type="PROSITE" id="PS51755">
    <property type="entry name" value="OMPR_PHOB"/>
    <property type="match status" value="1"/>
</dbReference>
<evidence type="ECO:0000313" key="5">
    <source>
        <dbReference type="EMBL" id="KAB3531072.1"/>
    </source>
</evidence>
<feature type="DNA-binding region" description="OmpR/PhoB-type" evidence="3">
    <location>
        <begin position="11"/>
        <end position="116"/>
    </location>
</feature>
<evidence type="ECO:0000256" key="2">
    <source>
        <dbReference type="ARBA" id="ARBA00023125"/>
    </source>
</evidence>
<protein>
    <recommendedName>
        <fullName evidence="4">OmpR/PhoB-type domain-containing protein</fullName>
    </recommendedName>
</protein>
<dbReference type="Pfam" id="PF00486">
    <property type="entry name" value="Trans_reg_C"/>
    <property type="match status" value="1"/>
</dbReference>
<dbReference type="Proteomes" id="UP000465601">
    <property type="component" value="Unassembled WGS sequence"/>
</dbReference>
<comment type="similarity">
    <text evidence="1">Belongs to the AfsR/DnrI/RedD regulatory family.</text>
</comment>
<evidence type="ECO:0000259" key="4">
    <source>
        <dbReference type="PROSITE" id="PS51755"/>
    </source>
</evidence>
<dbReference type="InterPro" id="IPR001867">
    <property type="entry name" value="OmpR/PhoB-type_DNA-bd"/>
</dbReference>
<dbReference type="PANTHER" id="PTHR35807">
    <property type="entry name" value="TRANSCRIPTIONAL REGULATOR REDD-RELATED"/>
    <property type="match status" value="1"/>
</dbReference>
<dbReference type="EMBL" id="WBZB01000014">
    <property type="protein sequence ID" value="KAB3531072.1"/>
    <property type="molecule type" value="Genomic_DNA"/>
</dbReference>
<dbReference type="InterPro" id="IPR011990">
    <property type="entry name" value="TPR-like_helical_dom_sf"/>
</dbReference>
<dbReference type="SMART" id="SM01043">
    <property type="entry name" value="BTAD"/>
    <property type="match status" value="1"/>
</dbReference>
<gene>
    <name evidence="5" type="ORF">F8153_05400</name>
</gene>
<evidence type="ECO:0000256" key="3">
    <source>
        <dbReference type="PROSITE-ProRule" id="PRU01091"/>
    </source>
</evidence>
<dbReference type="AlphaFoldDB" id="A0A833M8H5"/>
<comment type="caution">
    <text evidence="5">The sequence shown here is derived from an EMBL/GenBank/DDBJ whole genome shotgun (WGS) entry which is preliminary data.</text>
</comment>
<dbReference type="GO" id="GO:0006355">
    <property type="term" value="P:regulation of DNA-templated transcription"/>
    <property type="evidence" value="ECO:0007669"/>
    <property type="project" value="InterPro"/>
</dbReference>
<dbReference type="Gene3D" id="1.25.40.10">
    <property type="entry name" value="Tetratricopeptide repeat domain"/>
    <property type="match status" value="1"/>
</dbReference>
<dbReference type="RefSeq" id="WP_151865351.1">
    <property type="nucleotide sequence ID" value="NZ_WBZB01000014.1"/>
</dbReference>
<dbReference type="GO" id="GO:0000160">
    <property type="term" value="P:phosphorelay signal transduction system"/>
    <property type="evidence" value="ECO:0007669"/>
    <property type="project" value="InterPro"/>
</dbReference>
<dbReference type="PANTHER" id="PTHR35807:SF2">
    <property type="entry name" value="TRANSCRIPTIONAL ACTIVATOR DOMAIN"/>
    <property type="match status" value="1"/>
</dbReference>
<reference evidence="5 6" key="1">
    <citation type="submission" date="2019-10" db="EMBL/GenBank/DDBJ databases">
        <title>Alkaliphilus serpentinus sp. nov. and Alkaliphilus pronyensis sp. nov., two novel anaerobic alkaliphilic species isolated from the serpentinized-hosted hydrothermal field of the Prony Bay (New Caledonia).</title>
        <authorList>
            <person name="Postec A."/>
        </authorList>
    </citation>
    <scope>NUCLEOTIDE SEQUENCE [LARGE SCALE GENOMIC DNA]</scope>
    <source>
        <strain evidence="5 6">LacT</strain>
    </source>
</reference>
<proteinExistence type="inferred from homology"/>
<sequence>MVHTSTSIQKLDEIESSQLIVYTLGRFEVNRGHNKLYQSSSRSRKPWDLFKYMVTNKNKNLSLEKIFDNVFMDENYNNPRNVLKNSVYRLRKLLEAKDSFKYNYIIFSNECYRLDSSNIWIDVDCFEKLIENAELLKDVNPQEAILLYKEAIELYTGDYLNDNSNMDWVIPSRSYYRRLYLQCCLELTQLFDNEKKYDEILKVCDQFMKIEPYEEEIHICFMGALMMKGQNKEALKHYEYCTSIFYKVFGIKPSIKMKRLYESMKKDYNGQHLLAIKASLSSYSKWSGAFFCEPRVFKSIIQLENRKNERSGDEIYLGSIILRIHQFTDSKYILQIIDSVKKIIENDLRKGDAYTQWADNEFLIMFDGLRSQQIDKALRRVVNHIERVLKLEGIRVHIKLLSPEEYRHLV</sequence>
<dbReference type="InterPro" id="IPR016032">
    <property type="entry name" value="Sig_transdc_resp-reg_C-effctor"/>
</dbReference>
<dbReference type="OrthoDB" id="142950at2"/>
<dbReference type="SUPFAM" id="SSF46894">
    <property type="entry name" value="C-terminal effector domain of the bipartite response regulators"/>
    <property type="match status" value="1"/>
</dbReference>
<dbReference type="Gene3D" id="1.10.10.10">
    <property type="entry name" value="Winged helix-like DNA-binding domain superfamily/Winged helix DNA-binding domain"/>
    <property type="match status" value="1"/>
</dbReference>
<organism evidence="5 6">
    <name type="scientific">Alkaliphilus serpentinus</name>
    <dbReference type="NCBI Taxonomy" id="1482731"/>
    <lineage>
        <taxon>Bacteria</taxon>
        <taxon>Bacillati</taxon>
        <taxon>Bacillota</taxon>
        <taxon>Clostridia</taxon>
        <taxon>Peptostreptococcales</taxon>
        <taxon>Natronincolaceae</taxon>
        <taxon>Alkaliphilus</taxon>
    </lineage>
</organism>
<dbReference type="Pfam" id="PF03704">
    <property type="entry name" value="BTAD"/>
    <property type="match status" value="1"/>
</dbReference>
<name>A0A833M8H5_9FIRM</name>
<dbReference type="SUPFAM" id="SSF48452">
    <property type="entry name" value="TPR-like"/>
    <property type="match status" value="1"/>
</dbReference>
<dbReference type="InterPro" id="IPR036388">
    <property type="entry name" value="WH-like_DNA-bd_sf"/>
</dbReference>
<accession>A0A833M8H5</accession>
<keyword evidence="2 3" id="KW-0238">DNA-binding</keyword>
<evidence type="ECO:0000256" key="1">
    <source>
        <dbReference type="ARBA" id="ARBA00005820"/>
    </source>
</evidence>
<keyword evidence="6" id="KW-1185">Reference proteome</keyword>
<dbReference type="InterPro" id="IPR005158">
    <property type="entry name" value="BTAD"/>
</dbReference>
<dbReference type="GO" id="GO:0003677">
    <property type="term" value="F:DNA binding"/>
    <property type="evidence" value="ECO:0007669"/>
    <property type="project" value="UniProtKB-UniRule"/>
</dbReference>
<dbReference type="InterPro" id="IPR051677">
    <property type="entry name" value="AfsR-DnrI-RedD_regulator"/>
</dbReference>
<evidence type="ECO:0000313" key="6">
    <source>
        <dbReference type="Proteomes" id="UP000465601"/>
    </source>
</evidence>